<dbReference type="KEGG" id="sflv:IC614_03905"/>
<evidence type="ECO:0000256" key="1">
    <source>
        <dbReference type="SAM" id="MobiDB-lite"/>
    </source>
</evidence>
<proteinExistence type="predicted"/>
<keyword evidence="3" id="KW-1185">Reference proteome</keyword>
<evidence type="ECO:0000313" key="3">
    <source>
        <dbReference type="Proteomes" id="UP000594873"/>
    </source>
</evidence>
<gene>
    <name evidence="2" type="ORF">IC614_03905</name>
</gene>
<protein>
    <recommendedName>
        <fullName evidence="4">DUF3618 domain-containing protein</fullName>
    </recommendedName>
</protein>
<evidence type="ECO:0000313" key="2">
    <source>
        <dbReference type="EMBL" id="QPQ55743.1"/>
    </source>
</evidence>
<dbReference type="RefSeq" id="WP_200972489.1">
    <property type="nucleotide sequence ID" value="NZ_CP065592.1"/>
</dbReference>
<accession>A0A7T2GLJ7</accession>
<dbReference type="Proteomes" id="UP000594873">
    <property type="component" value="Chromosome"/>
</dbReference>
<feature type="compositionally biased region" description="Basic and acidic residues" evidence="1">
    <location>
        <begin position="128"/>
        <end position="144"/>
    </location>
</feature>
<sequence length="144" mass="15465">MSKVDTAEKIRLARIEAERARRQLDSTFVATRAALRPQTIASNAWDNVKDLGGGIAAEVVDTVKGQPITASAVGAALAVAVAKRPLRWLSHKLSDREDKAPLVSKPYATDALPATFTEPAPNSPLSPREVHSPEERKMSEGISV</sequence>
<feature type="region of interest" description="Disordered" evidence="1">
    <location>
        <begin position="110"/>
        <end position="144"/>
    </location>
</feature>
<dbReference type="EMBL" id="CP065592">
    <property type="protein sequence ID" value="QPQ55743.1"/>
    <property type="molecule type" value="Genomic_DNA"/>
</dbReference>
<reference evidence="2 3" key="1">
    <citation type="submission" date="2020-11" db="EMBL/GenBank/DDBJ databases">
        <title>Genome seq and assembly of Sphingosinicella sp.</title>
        <authorList>
            <person name="Chhetri G."/>
        </authorList>
    </citation>
    <scope>NUCLEOTIDE SEQUENCE [LARGE SCALE GENOMIC DNA]</scope>
    <source>
        <strain evidence="2 3">UDD2</strain>
    </source>
</reference>
<organism evidence="2 3">
    <name type="scientific">Allosphingosinicella flava</name>
    <dbReference type="NCBI Taxonomy" id="2771430"/>
    <lineage>
        <taxon>Bacteria</taxon>
        <taxon>Pseudomonadati</taxon>
        <taxon>Pseudomonadota</taxon>
        <taxon>Alphaproteobacteria</taxon>
        <taxon>Sphingomonadales</taxon>
        <taxon>Sphingomonadaceae</taxon>
        <taxon>Allosphingosinicella</taxon>
    </lineage>
</organism>
<evidence type="ECO:0008006" key="4">
    <source>
        <dbReference type="Google" id="ProtNLM"/>
    </source>
</evidence>
<dbReference type="AlphaFoldDB" id="A0A7T2GLJ7"/>
<name>A0A7T2GLJ7_9SPHN</name>